<name>A0A2J8A8Z9_9CHLO</name>
<protein>
    <recommendedName>
        <fullName evidence="1">BRCT domain-containing protein</fullName>
    </recommendedName>
</protein>
<feature type="domain" description="BRCT" evidence="1">
    <location>
        <begin position="7"/>
        <end position="94"/>
    </location>
</feature>
<accession>A0A2J8A8Z9</accession>
<dbReference type="InterPro" id="IPR001357">
    <property type="entry name" value="BRCT_dom"/>
</dbReference>
<organism evidence="2 3">
    <name type="scientific">Tetrabaena socialis</name>
    <dbReference type="NCBI Taxonomy" id="47790"/>
    <lineage>
        <taxon>Eukaryota</taxon>
        <taxon>Viridiplantae</taxon>
        <taxon>Chlorophyta</taxon>
        <taxon>core chlorophytes</taxon>
        <taxon>Chlorophyceae</taxon>
        <taxon>CS clade</taxon>
        <taxon>Chlamydomonadales</taxon>
        <taxon>Tetrabaenaceae</taxon>
        <taxon>Tetrabaena</taxon>
    </lineage>
</organism>
<dbReference type="PROSITE" id="PS50172">
    <property type="entry name" value="BRCT"/>
    <property type="match status" value="1"/>
</dbReference>
<keyword evidence="3" id="KW-1185">Reference proteome</keyword>
<evidence type="ECO:0000313" key="3">
    <source>
        <dbReference type="Proteomes" id="UP000236333"/>
    </source>
</evidence>
<comment type="caution">
    <text evidence="2">The sequence shown here is derived from an EMBL/GenBank/DDBJ whole genome shotgun (WGS) entry which is preliminary data.</text>
</comment>
<proteinExistence type="predicted"/>
<gene>
    <name evidence="2" type="ORF">TSOC_004449</name>
</gene>
<evidence type="ECO:0000313" key="2">
    <source>
        <dbReference type="EMBL" id="PNH08975.1"/>
    </source>
</evidence>
<reference evidence="2 3" key="1">
    <citation type="journal article" date="2017" name="Mol. Biol. Evol.">
        <title>The 4-celled Tetrabaena socialis nuclear genome reveals the essential components for genetic control of cell number at the origin of multicellularity in the volvocine lineage.</title>
        <authorList>
            <person name="Featherston J."/>
            <person name="Arakaki Y."/>
            <person name="Hanschen E.R."/>
            <person name="Ferris P.J."/>
            <person name="Michod R.E."/>
            <person name="Olson B.J.S.C."/>
            <person name="Nozaki H."/>
            <person name="Durand P.M."/>
        </authorList>
    </citation>
    <scope>NUCLEOTIDE SEQUENCE [LARGE SCALE GENOMIC DNA]</scope>
    <source>
        <strain evidence="2 3">NIES-571</strain>
    </source>
</reference>
<dbReference type="EMBL" id="PGGS01000109">
    <property type="protein sequence ID" value="PNH08975.1"/>
    <property type="molecule type" value="Genomic_DNA"/>
</dbReference>
<dbReference type="AlphaFoldDB" id="A0A2J8A8Z9"/>
<evidence type="ECO:0000259" key="1">
    <source>
        <dbReference type="PROSITE" id="PS50172"/>
    </source>
</evidence>
<dbReference type="Proteomes" id="UP000236333">
    <property type="component" value="Unassembled WGS sequence"/>
</dbReference>
<dbReference type="InterPro" id="IPR036420">
    <property type="entry name" value="BRCT_dom_sf"/>
</dbReference>
<sequence>MADQAAEPCSILSGCCIFIWQRIDHDAYAHSALVAKVKALGAKPAARLSKEVTHVIFQRKLQSNLQERKAEDTDLRSLYGKVEPHVVVVSPLWLQHSEDNAARQLAVAAAIVELGWAAGWA</sequence>
<dbReference type="Gene3D" id="3.40.50.10190">
    <property type="entry name" value="BRCT domain"/>
    <property type="match status" value="1"/>
</dbReference>
<dbReference type="OrthoDB" id="2384350at2759"/>
<dbReference type="SUPFAM" id="SSF52113">
    <property type="entry name" value="BRCT domain"/>
    <property type="match status" value="1"/>
</dbReference>